<gene>
    <name evidence="3" type="ORF">GGQ54_003058</name>
</gene>
<proteinExistence type="predicted"/>
<evidence type="ECO:0000259" key="1">
    <source>
        <dbReference type="Pfam" id="PF01408"/>
    </source>
</evidence>
<dbReference type="EMBL" id="JACBZS010000001">
    <property type="protein sequence ID" value="NYI72498.1"/>
    <property type="molecule type" value="Genomic_DNA"/>
</dbReference>
<feature type="domain" description="GFO/IDH/MocA-like oxidoreductase" evidence="2">
    <location>
        <begin position="127"/>
        <end position="241"/>
    </location>
</feature>
<dbReference type="Gene3D" id="3.40.50.720">
    <property type="entry name" value="NAD(P)-binding Rossmann-like Domain"/>
    <property type="match status" value="1"/>
</dbReference>
<organism evidence="3 4">
    <name type="scientific">Naumannella cuiyingiana</name>
    <dbReference type="NCBI Taxonomy" id="1347891"/>
    <lineage>
        <taxon>Bacteria</taxon>
        <taxon>Bacillati</taxon>
        <taxon>Actinomycetota</taxon>
        <taxon>Actinomycetes</taxon>
        <taxon>Propionibacteriales</taxon>
        <taxon>Propionibacteriaceae</taxon>
        <taxon>Naumannella</taxon>
    </lineage>
</organism>
<dbReference type="GO" id="GO:0050112">
    <property type="term" value="F:inositol 2-dehydrogenase (NAD+) activity"/>
    <property type="evidence" value="ECO:0007669"/>
    <property type="project" value="UniProtKB-EC"/>
</dbReference>
<evidence type="ECO:0000259" key="2">
    <source>
        <dbReference type="Pfam" id="PF22725"/>
    </source>
</evidence>
<dbReference type="EC" id="1.1.1.369" evidence="3"/>
<reference evidence="3 4" key="1">
    <citation type="submission" date="2020-07" db="EMBL/GenBank/DDBJ databases">
        <title>Sequencing the genomes of 1000 actinobacteria strains.</title>
        <authorList>
            <person name="Klenk H.-P."/>
        </authorList>
    </citation>
    <scope>NUCLEOTIDE SEQUENCE [LARGE SCALE GENOMIC DNA]</scope>
    <source>
        <strain evidence="3 4">DSM 103164</strain>
    </source>
</reference>
<dbReference type="InterPro" id="IPR000683">
    <property type="entry name" value="Gfo/Idh/MocA-like_OxRdtase_N"/>
</dbReference>
<dbReference type="PANTHER" id="PTHR43377:SF1">
    <property type="entry name" value="BILIVERDIN REDUCTASE A"/>
    <property type="match status" value="1"/>
</dbReference>
<dbReference type="RefSeq" id="WP_343045986.1">
    <property type="nucleotide sequence ID" value="NZ_JACBZS010000001.1"/>
</dbReference>
<keyword evidence="4" id="KW-1185">Reference proteome</keyword>
<dbReference type="GO" id="GO:0000166">
    <property type="term" value="F:nucleotide binding"/>
    <property type="evidence" value="ECO:0007669"/>
    <property type="project" value="InterPro"/>
</dbReference>
<dbReference type="PANTHER" id="PTHR43377">
    <property type="entry name" value="BILIVERDIN REDUCTASE A"/>
    <property type="match status" value="1"/>
</dbReference>
<evidence type="ECO:0000313" key="4">
    <source>
        <dbReference type="Proteomes" id="UP000527616"/>
    </source>
</evidence>
<evidence type="ECO:0000313" key="3">
    <source>
        <dbReference type="EMBL" id="NYI72498.1"/>
    </source>
</evidence>
<feature type="domain" description="Gfo/Idh/MocA-like oxidoreductase N-terminal" evidence="1">
    <location>
        <begin position="8"/>
        <end position="119"/>
    </location>
</feature>
<dbReference type="InterPro" id="IPR055170">
    <property type="entry name" value="GFO_IDH_MocA-like_dom"/>
</dbReference>
<protein>
    <submittedName>
        <fullName evidence="3">Myo-inositol 2-dehydrogenase/D-chiro-inositol 1-dehydrogenase</fullName>
        <ecNumber evidence="3">1.1.1.18</ecNumber>
        <ecNumber evidence="3">1.1.1.369</ecNumber>
    </submittedName>
</protein>
<dbReference type="InterPro" id="IPR051450">
    <property type="entry name" value="Gfo/Idh/MocA_Oxidoreductases"/>
</dbReference>
<dbReference type="Proteomes" id="UP000527616">
    <property type="component" value="Unassembled WGS sequence"/>
</dbReference>
<name>A0A7Z0IMD4_9ACTN</name>
<dbReference type="SUPFAM" id="SSF55347">
    <property type="entry name" value="Glyceraldehyde-3-phosphate dehydrogenase-like, C-terminal domain"/>
    <property type="match status" value="1"/>
</dbReference>
<dbReference type="AlphaFoldDB" id="A0A7Z0IMD4"/>
<dbReference type="Pfam" id="PF01408">
    <property type="entry name" value="GFO_IDH_MocA"/>
    <property type="match status" value="1"/>
</dbReference>
<dbReference type="Gene3D" id="3.30.360.10">
    <property type="entry name" value="Dihydrodipicolinate Reductase, domain 2"/>
    <property type="match status" value="1"/>
</dbReference>
<sequence>MNNRPPVVALIGAGGIASPHLAAWLALGATVRIHSVEGAERLAAGAARVEVAPDLEAALDGAEIADICTPTPSHPEVAAAAAGAGVHVVCEKPLALTAAAADEMRRICAEAGVRLFPGHVVRFFPEYRAMRAHVASGALGPIAVQRFSRTGTRPAREWFYDTARSGGIVMDQMIHDLDFARWTAGEVVRVHARAASGGPQGVSSAQIVLTHDGGALSYVTGTWAAPGTAFRTTFEIAGPAGLVHHDSAARAALRVDGGDAGASRGLLPAAAFGESPYLTELRAFFEAVRGGPEPPVDAADGVAAVRLGEAANESLATGRAVELRPAGEVAE</sequence>
<accession>A0A7Z0IMD4</accession>
<dbReference type="SUPFAM" id="SSF51735">
    <property type="entry name" value="NAD(P)-binding Rossmann-fold domains"/>
    <property type="match status" value="1"/>
</dbReference>
<keyword evidence="3" id="KW-0560">Oxidoreductase</keyword>
<dbReference type="InterPro" id="IPR036291">
    <property type="entry name" value="NAD(P)-bd_dom_sf"/>
</dbReference>
<dbReference type="EC" id="1.1.1.18" evidence="3"/>
<comment type="caution">
    <text evidence="3">The sequence shown here is derived from an EMBL/GenBank/DDBJ whole genome shotgun (WGS) entry which is preliminary data.</text>
</comment>
<dbReference type="Pfam" id="PF22725">
    <property type="entry name" value="GFO_IDH_MocA_C3"/>
    <property type="match status" value="1"/>
</dbReference>